<evidence type="ECO:0000256" key="2">
    <source>
        <dbReference type="ARBA" id="ARBA00022801"/>
    </source>
</evidence>
<dbReference type="PANTHER" id="PTHR43794:SF11">
    <property type="entry name" value="AMIDOHYDROLASE-RELATED DOMAIN-CONTAINING PROTEIN"/>
    <property type="match status" value="1"/>
</dbReference>
<evidence type="ECO:0000313" key="4">
    <source>
        <dbReference type="EMBL" id="MDA5401284.1"/>
    </source>
</evidence>
<dbReference type="Pfam" id="PF01979">
    <property type="entry name" value="Amidohydro_1"/>
    <property type="match status" value="1"/>
</dbReference>
<dbReference type="Gene3D" id="2.30.40.10">
    <property type="entry name" value="Urease, subunit C, domain 1"/>
    <property type="match status" value="1"/>
</dbReference>
<dbReference type="InterPro" id="IPR011059">
    <property type="entry name" value="Metal-dep_hydrolase_composite"/>
</dbReference>
<gene>
    <name evidence="4" type="ORF">OQ273_22115</name>
</gene>
<keyword evidence="5" id="KW-1185">Reference proteome</keyword>
<comment type="caution">
    <text evidence="4">The sequence shown here is derived from an EMBL/GenBank/DDBJ whole genome shotgun (WGS) entry which is preliminary data.</text>
</comment>
<dbReference type="SUPFAM" id="SSF51338">
    <property type="entry name" value="Composite domain of metallo-dependent hydrolases"/>
    <property type="match status" value="2"/>
</dbReference>
<dbReference type="InterPro" id="IPR050287">
    <property type="entry name" value="MTA/SAH_deaminase"/>
</dbReference>
<evidence type="ECO:0000259" key="3">
    <source>
        <dbReference type="Pfam" id="PF01979"/>
    </source>
</evidence>
<keyword evidence="2" id="KW-0378">Hydrolase</keyword>
<dbReference type="AlphaFoldDB" id="A0A9X3UMR7"/>
<evidence type="ECO:0000313" key="5">
    <source>
        <dbReference type="Proteomes" id="UP001151234"/>
    </source>
</evidence>
<dbReference type="InterPro" id="IPR032466">
    <property type="entry name" value="Metal_Hydrolase"/>
</dbReference>
<accession>A0A9X3UMR7</accession>
<dbReference type="Gene3D" id="3.20.20.140">
    <property type="entry name" value="Metal-dependent hydrolases"/>
    <property type="match status" value="1"/>
</dbReference>
<feature type="domain" description="Amidohydrolase-related" evidence="3">
    <location>
        <begin position="40"/>
        <end position="387"/>
    </location>
</feature>
<reference evidence="4" key="1">
    <citation type="submission" date="2022-11" db="EMBL/GenBank/DDBJ databases">
        <title>Draft genome sequence of Hoeflea poritis E7-10 and Hoeflea prorocentri PM5-8, separated from scleractinian coral Porites lutea and marine dinoflagellate.</title>
        <authorList>
            <person name="Zhang G."/>
            <person name="Wei Q."/>
            <person name="Cai L."/>
        </authorList>
    </citation>
    <scope>NUCLEOTIDE SEQUENCE</scope>
    <source>
        <strain evidence="4">PM5-8</strain>
    </source>
</reference>
<proteinExistence type="inferred from homology"/>
<dbReference type="Proteomes" id="UP001151234">
    <property type="component" value="Unassembled WGS sequence"/>
</dbReference>
<name>A0A9X3UMR7_9HYPH</name>
<dbReference type="SUPFAM" id="SSF51556">
    <property type="entry name" value="Metallo-dependent hydrolases"/>
    <property type="match status" value="1"/>
</dbReference>
<protein>
    <submittedName>
        <fullName evidence="4">Amidohydrolase</fullName>
    </submittedName>
</protein>
<organism evidence="4 5">
    <name type="scientific">Hoeflea prorocentri</name>
    <dbReference type="NCBI Taxonomy" id="1922333"/>
    <lineage>
        <taxon>Bacteria</taxon>
        <taxon>Pseudomonadati</taxon>
        <taxon>Pseudomonadota</taxon>
        <taxon>Alphaproteobacteria</taxon>
        <taxon>Hyphomicrobiales</taxon>
        <taxon>Rhizobiaceae</taxon>
        <taxon>Hoeflea</taxon>
    </lineage>
</organism>
<dbReference type="InterPro" id="IPR006680">
    <property type="entry name" value="Amidohydro-rel"/>
</dbReference>
<dbReference type="EMBL" id="JAPJZI010000002">
    <property type="protein sequence ID" value="MDA5401284.1"/>
    <property type="molecule type" value="Genomic_DNA"/>
</dbReference>
<dbReference type="RefSeq" id="WP_267993275.1">
    <property type="nucleotide sequence ID" value="NZ_JAPJZI010000002.1"/>
</dbReference>
<evidence type="ECO:0000256" key="1">
    <source>
        <dbReference type="ARBA" id="ARBA00006745"/>
    </source>
</evidence>
<dbReference type="GO" id="GO:0016810">
    <property type="term" value="F:hydrolase activity, acting on carbon-nitrogen (but not peptide) bonds"/>
    <property type="evidence" value="ECO:0007669"/>
    <property type="project" value="InterPro"/>
</dbReference>
<sequence length="424" mass="45924">MDPARREILCGWIEIEDGKIKALGEGDAPREALDMSGDLIMPGMVNTHCHMAMTLFRGLGEDVDDRLYRYILPLERDCVTADVVRAGSELAALELIRGGVTCVADMYYFEDVVGEVIDQSGLRGIVGQTIGDFSPPDHHSFDEGFARCDALVDRFGDHPRVIPSIAPHAPYSTGPDVMQRVAEWAEDNPGARVQMHLAESEHEMRWCADNYRVRPVELVAQSGLLRDGLIAAHCLHIDEAEAVQLAEAGVGVAHNARSNGKAGRGIAPVAMMRERGVRVGLASDGAMSGNTLDLFAQMAPASMFQSIANGSRSALPARDIVAMATIEGADVLGLQARIGSLEPGKSADLIRVSLDEPRAQPLYDIYSALVFVLSAGDIRATMVAGEWLMRDGAVATLEQERIVANANRIAKDFETHIEQLEKDL</sequence>
<dbReference type="PANTHER" id="PTHR43794">
    <property type="entry name" value="AMINOHYDROLASE SSNA-RELATED"/>
    <property type="match status" value="1"/>
</dbReference>
<comment type="similarity">
    <text evidence="1">Belongs to the metallo-dependent hydrolases superfamily. ATZ/TRZ family.</text>
</comment>
<dbReference type="CDD" id="cd01298">
    <property type="entry name" value="ATZ_TRZ_like"/>
    <property type="match status" value="1"/>
</dbReference>